<organism evidence="1 2">
    <name type="scientific">Caerostris extrusa</name>
    <name type="common">Bark spider</name>
    <name type="synonym">Caerostris bankana</name>
    <dbReference type="NCBI Taxonomy" id="172846"/>
    <lineage>
        <taxon>Eukaryota</taxon>
        <taxon>Metazoa</taxon>
        <taxon>Ecdysozoa</taxon>
        <taxon>Arthropoda</taxon>
        <taxon>Chelicerata</taxon>
        <taxon>Arachnida</taxon>
        <taxon>Araneae</taxon>
        <taxon>Araneomorphae</taxon>
        <taxon>Entelegynae</taxon>
        <taxon>Araneoidea</taxon>
        <taxon>Araneidae</taxon>
        <taxon>Caerostris</taxon>
    </lineage>
</organism>
<accession>A0AAV4Y0T6</accession>
<protein>
    <submittedName>
        <fullName evidence="1">Uncharacterized protein</fullName>
    </submittedName>
</protein>
<dbReference type="Proteomes" id="UP001054945">
    <property type="component" value="Unassembled WGS sequence"/>
</dbReference>
<keyword evidence="2" id="KW-1185">Reference proteome</keyword>
<dbReference type="AlphaFoldDB" id="A0AAV4Y0T6"/>
<evidence type="ECO:0000313" key="2">
    <source>
        <dbReference type="Proteomes" id="UP001054945"/>
    </source>
</evidence>
<gene>
    <name evidence="1" type="ORF">CEXT_694431</name>
</gene>
<comment type="caution">
    <text evidence="1">The sequence shown here is derived from an EMBL/GenBank/DDBJ whole genome shotgun (WGS) entry which is preliminary data.</text>
</comment>
<sequence>MMKYQRPRACGLSQDARAENGGRQFWASWLAAESDCCGGPISERETGCKFGILNHAKNTRLSDYWAEYFEKKRGSRHQTTSSGEMSVQRDPLSQVRPGKKSVIACLVSAAPPSHSVLQQACDESLGCSGRHFLQNGSALRSQRHSSPISFFFNLLSGACASNTCVN</sequence>
<proteinExistence type="predicted"/>
<reference evidence="1 2" key="1">
    <citation type="submission" date="2021-06" db="EMBL/GenBank/DDBJ databases">
        <title>Caerostris extrusa draft genome.</title>
        <authorList>
            <person name="Kono N."/>
            <person name="Arakawa K."/>
        </authorList>
    </citation>
    <scope>NUCLEOTIDE SEQUENCE [LARGE SCALE GENOMIC DNA]</scope>
</reference>
<dbReference type="EMBL" id="BPLR01001178">
    <property type="protein sequence ID" value="GIZ00600.1"/>
    <property type="molecule type" value="Genomic_DNA"/>
</dbReference>
<name>A0AAV4Y0T6_CAEEX</name>
<evidence type="ECO:0000313" key="1">
    <source>
        <dbReference type="EMBL" id="GIZ00600.1"/>
    </source>
</evidence>